<keyword evidence="1" id="KW-0812">Transmembrane</keyword>
<dbReference type="EMBL" id="LAZR01032877">
    <property type="protein sequence ID" value="KKL49661.1"/>
    <property type="molecule type" value="Genomic_DNA"/>
</dbReference>
<dbReference type="AlphaFoldDB" id="A0A0F9D7K2"/>
<comment type="caution">
    <text evidence="2">The sequence shown here is derived from an EMBL/GenBank/DDBJ whole genome shotgun (WGS) entry which is preliminary data.</text>
</comment>
<feature type="transmembrane region" description="Helical" evidence="1">
    <location>
        <begin position="32"/>
        <end position="48"/>
    </location>
</feature>
<evidence type="ECO:0000256" key="1">
    <source>
        <dbReference type="SAM" id="Phobius"/>
    </source>
</evidence>
<reference evidence="2" key="1">
    <citation type="journal article" date="2015" name="Nature">
        <title>Complex archaea that bridge the gap between prokaryotes and eukaryotes.</title>
        <authorList>
            <person name="Spang A."/>
            <person name="Saw J.H."/>
            <person name="Jorgensen S.L."/>
            <person name="Zaremba-Niedzwiedzka K."/>
            <person name="Martijn J."/>
            <person name="Lind A.E."/>
            <person name="van Eijk R."/>
            <person name="Schleper C."/>
            <person name="Guy L."/>
            <person name="Ettema T.J."/>
        </authorList>
    </citation>
    <scope>NUCLEOTIDE SEQUENCE</scope>
</reference>
<feature type="transmembrane region" description="Helical" evidence="1">
    <location>
        <begin position="7"/>
        <end position="26"/>
    </location>
</feature>
<name>A0A0F9D7K2_9ZZZZ</name>
<accession>A0A0F9D7K2</accession>
<organism evidence="2">
    <name type="scientific">marine sediment metagenome</name>
    <dbReference type="NCBI Taxonomy" id="412755"/>
    <lineage>
        <taxon>unclassified sequences</taxon>
        <taxon>metagenomes</taxon>
        <taxon>ecological metagenomes</taxon>
    </lineage>
</organism>
<keyword evidence="1" id="KW-0472">Membrane</keyword>
<evidence type="ECO:0000313" key="2">
    <source>
        <dbReference type="EMBL" id="KKL49661.1"/>
    </source>
</evidence>
<gene>
    <name evidence="2" type="ORF">LCGC14_2313250</name>
</gene>
<keyword evidence="1" id="KW-1133">Transmembrane helix</keyword>
<proteinExistence type="predicted"/>
<protein>
    <submittedName>
        <fullName evidence="2">Uncharacterized protein</fullName>
    </submittedName>
</protein>
<sequence>MKTKFDMIIAFTGEIVFFVLTGFFIAHKYYSSAIITLSFAMIIAGYVGKRIEVESVNQYKGELK</sequence>